<dbReference type="GO" id="GO:0010575">
    <property type="term" value="P:positive regulation of vascular endothelial growth factor production"/>
    <property type="evidence" value="ECO:0007669"/>
    <property type="project" value="TreeGrafter"/>
</dbReference>
<evidence type="ECO:0000256" key="9">
    <source>
        <dbReference type="ARBA" id="ARBA00022824"/>
    </source>
</evidence>
<evidence type="ECO:0008006" key="20">
    <source>
        <dbReference type="Google" id="ProtNLM"/>
    </source>
</evidence>
<dbReference type="GO" id="GO:0008449">
    <property type="term" value="F:N-acetylglucosamine-6-sulfatase activity"/>
    <property type="evidence" value="ECO:0007669"/>
    <property type="project" value="TreeGrafter"/>
</dbReference>
<dbReference type="InterPro" id="IPR024609">
    <property type="entry name" value="Extracellular_sulfatase_C"/>
</dbReference>
<evidence type="ECO:0000256" key="7">
    <source>
        <dbReference type="ARBA" id="ARBA00022729"/>
    </source>
</evidence>
<evidence type="ECO:0000256" key="13">
    <source>
        <dbReference type="SAM" id="Coils"/>
    </source>
</evidence>
<comment type="subcellular location">
    <subcellularLocation>
        <location evidence="3">Cell surface</location>
    </subcellularLocation>
    <subcellularLocation>
        <location evidence="2">Endoplasmic reticulum</location>
    </subcellularLocation>
    <subcellularLocation>
        <location evidence="4">Golgi apparatus</location>
        <location evidence="4">Golgi stack</location>
    </subcellularLocation>
</comment>
<dbReference type="GO" id="GO:0030177">
    <property type="term" value="P:positive regulation of Wnt signaling pathway"/>
    <property type="evidence" value="ECO:0007669"/>
    <property type="project" value="TreeGrafter"/>
</dbReference>
<dbReference type="OrthoDB" id="96314at2759"/>
<dbReference type="GO" id="GO:0009986">
    <property type="term" value="C:cell surface"/>
    <property type="evidence" value="ECO:0007669"/>
    <property type="project" value="UniProtKB-SubCell"/>
</dbReference>
<feature type="compositionally biased region" description="Acidic residues" evidence="14">
    <location>
        <begin position="722"/>
        <end position="732"/>
    </location>
</feature>
<dbReference type="GO" id="GO:0030201">
    <property type="term" value="P:heparan sulfate proteoglycan metabolic process"/>
    <property type="evidence" value="ECO:0007669"/>
    <property type="project" value="TreeGrafter"/>
</dbReference>
<dbReference type="Gene3D" id="3.40.720.10">
    <property type="entry name" value="Alkaline Phosphatase, subunit A"/>
    <property type="match status" value="1"/>
</dbReference>
<dbReference type="GO" id="GO:0046872">
    <property type="term" value="F:metal ion binding"/>
    <property type="evidence" value="ECO:0007669"/>
    <property type="project" value="UniProtKB-KW"/>
</dbReference>
<sequence>MISLEILTLSLCLFSNRVRCEDSSLLKHISTPIMQLVSLAWMTVLAAPLVCFGFTTRSQGLRGRVQGDRRNIRPNIILIMTDDQDVELGSLQVMNKTRKIMEDGGTSFTNAFVTTPMCCPSRSSMLTGKYVHNHNTYTNNENCSSPSWQAQHEPRSFAVYLNNTGYRTAFFGKYLNEYNGSYIPPGWREWVGLIKNSRFYNYTVCRNGNKEKHGADYAKDYFTDLITNDSINYFRMSKRMYPHRPVMMVISHAAPHGPEDSAPQYSQHFPNASQHITPSYNYAPNMDKHWIMQYTGPMKPIHMEFTNYLHRKRLQTLMSVDDSVEKIFNALVDTGELENTYIIYTADHGYHIGQFGLVKGKSMPYDFDIRVPFFVRGPNVEPGARNKHVVLNIDLAPTILDIAGLDTPPDMDGKSILKLLEQEKSGNRFKPNRKPKVWRDTFLVERGKLLRKKEDSGGSLNTQHSNNLPKYKKVKEMCQQAEFQTPCEQPGQLGPITERAIDNTNKHLIDPEEHVLELRSLTRASICIRMSAPQIRSSNVMQPETSLRKAKQLMLSFCLFGGQWGQCVTEAVLFAYVCVTPGSGFFCKENNAEKWHCVEEVTGKWRLQKCKSSLKEGSRKRTRSLRSRSYDSREKDCNCGDRSYTTTKAVRRAHRQFGQSSNPRYRPRFVHTRPARSLSVAFEGEIYDVDLQADDKTLLEPRRISKRHPDPDSAFDSAFGLESDDGSEEMQSDDTNAVGYPNSLKVTHKCFILMNDTVRCEREIYRSSRAWKDHKSFVDHEIEQLQDKMKKLREVRGHLKRRRPDECDCGKKSYYSKEREQQNNPERLKNKNDHLHPFNRDTMQEVDSKAQFYNEIRRRKKERKERKRQKKGDDCSLPGLTCFTHNNDHWQTAPFWNLGGFCACTSSNNNTYWCLRTLNDTHNTLFCEFATGFLEYFDLNNDPYQTVFPQTLSLGRCFILMNDTVRCEREIYRSSRAWKDHKSFVDHEIEQLQDKMKKLREVRGHLKRRRPDECDCGKKRSLSNAVYTVDKDVLSQLHQQLMEMRSCQGHKQCNPRPRGSDSGKPTLEVKMEEALINTEHSQHGTSTQVKLPNFTEDVDRQGLVDLYSVNETLYGQRHNYSPNLDDWINFWKDVDSMFALLRNFKRLNKTDKLVGLAELGSGDLEEASGTGFSIPEEPTQSPVTTGPSTAFQESHFNELPKGRPTKGSTIPRGDTWVRQLEMELDDGGMTFSGNGVTELETRHDFLLRSSRILDLHPQEEEEDIFQAQGYLVLSPQPETVVEPTPAQSSIPQERLNASVLSFSRGPSDVQDVEGSASGLSH</sequence>
<keyword evidence="6" id="KW-0479">Metal-binding</keyword>
<dbReference type="PANTHER" id="PTHR43108">
    <property type="entry name" value="N-ACETYLGLUCOSAMINE-6-SULFATASE FAMILY MEMBER"/>
    <property type="match status" value="1"/>
</dbReference>
<feature type="region of interest" description="Disordered" evidence="14">
    <location>
        <begin position="1167"/>
        <end position="1189"/>
    </location>
</feature>
<keyword evidence="10" id="KW-0106">Calcium</keyword>
<feature type="chain" id="PRO_5021786221" description="Extracellular sulfatase" evidence="15">
    <location>
        <begin position="21"/>
        <end position="1321"/>
    </location>
</feature>
<feature type="signal peptide" evidence="15">
    <location>
        <begin position="1"/>
        <end position="20"/>
    </location>
</feature>
<feature type="compositionally biased region" description="Polar residues" evidence="14">
    <location>
        <begin position="1178"/>
        <end position="1189"/>
    </location>
</feature>
<evidence type="ECO:0000313" key="18">
    <source>
        <dbReference type="EMBL" id="TRY57501.1"/>
    </source>
</evidence>
<evidence type="ECO:0000256" key="1">
    <source>
        <dbReference type="ARBA" id="ARBA00001913"/>
    </source>
</evidence>
<dbReference type="GO" id="GO:0005795">
    <property type="term" value="C:Golgi stack"/>
    <property type="evidence" value="ECO:0007669"/>
    <property type="project" value="UniProtKB-SubCell"/>
</dbReference>
<evidence type="ECO:0000256" key="10">
    <source>
        <dbReference type="ARBA" id="ARBA00022837"/>
    </source>
</evidence>
<feature type="region of interest" description="Disordered" evidence="14">
    <location>
        <begin position="1195"/>
        <end position="1214"/>
    </location>
</feature>
<accession>A0A553MWE1</accession>
<dbReference type="InterPro" id="IPR024607">
    <property type="entry name" value="Sulfatase_CS"/>
</dbReference>
<dbReference type="Pfam" id="PF00884">
    <property type="entry name" value="Sulfatase"/>
    <property type="match status" value="1"/>
</dbReference>
<keyword evidence="12" id="KW-0325">Glycoprotein</keyword>
<dbReference type="GO" id="GO:0032836">
    <property type="term" value="P:glomerular basement membrane development"/>
    <property type="evidence" value="ECO:0007669"/>
    <property type="project" value="TreeGrafter"/>
</dbReference>
<name>A0A553MWE1_9TELE</name>
<evidence type="ECO:0000256" key="14">
    <source>
        <dbReference type="SAM" id="MobiDB-lite"/>
    </source>
</evidence>
<dbReference type="CDD" id="cd16147">
    <property type="entry name" value="G6S"/>
    <property type="match status" value="1"/>
</dbReference>
<keyword evidence="7 15" id="KW-0732">Signal</keyword>
<keyword evidence="11" id="KW-0333">Golgi apparatus</keyword>
<feature type="domain" description="Sulfatase N-terminal" evidence="16">
    <location>
        <begin position="74"/>
        <end position="404"/>
    </location>
</feature>
<evidence type="ECO:0000256" key="8">
    <source>
        <dbReference type="ARBA" id="ARBA00022801"/>
    </source>
</evidence>
<evidence type="ECO:0000259" key="16">
    <source>
        <dbReference type="Pfam" id="PF00884"/>
    </source>
</evidence>
<dbReference type="InterPro" id="IPR000917">
    <property type="entry name" value="Sulfatase_N"/>
</dbReference>
<dbReference type="Proteomes" id="UP000316079">
    <property type="component" value="Unassembled WGS sequence"/>
</dbReference>
<protein>
    <recommendedName>
        <fullName evidence="20">Extracellular sulfatase</fullName>
    </recommendedName>
</protein>
<comment type="caution">
    <text evidence="18">The sequence shown here is derived from an EMBL/GenBank/DDBJ whole genome shotgun (WGS) entry which is preliminary data.</text>
</comment>
<feature type="compositionally biased region" description="Basic and acidic residues" evidence="14">
    <location>
        <begin position="702"/>
        <end position="711"/>
    </location>
</feature>
<evidence type="ECO:0000256" key="15">
    <source>
        <dbReference type="SAM" id="SignalP"/>
    </source>
</evidence>
<organism evidence="18 19">
    <name type="scientific">Danionella cerebrum</name>
    <dbReference type="NCBI Taxonomy" id="2873325"/>
    <lineage>
        <taxon>Eukaryota</taxon>
        <taxon>Metazoa</taxon>
        <taxon>Chordata</taxon>
        <taxon>Craniata</taxon>
        <taxon>Vertebrata</taxon>
        <taxon>Euteleostomi</taxon>
        <taxon>Actinopterygii</taxon>
        <taxon>Neopterygii</taxon>
        <taxon>Teleostei</taxon>
        <taxon>Ostariophysi</taxon>
        <taxon>Cypriniformes</taxon>
        <taxon>Danionidae</taxon>
        <taxon>Danioninae</taxon>
        <taxon>Danionella</taxon>
    </lineage>
</organism>
<dbReference type="InterPro" id="IPR017850">
    <property type="entry name" value="Alkaline_phosphatase_core_sf"/>
</dbReference>
<feature type="domain" description="Extracellular sulfatase C-terminal" evidence="17">
    <location>
        <begin position="935"/>
        <end position="1018"/>
    </location>
</feature>
<keyword evidence="13" id="KW-0175">Coiled coil</keyword>
<evidence type="ECO:0000256" key="12">
    <source>
        <dbReference type="ARBA" id="ARBA00023180"/>
    </source>
</evidence>
<evidence type="ECO:0000256" key="5">
    <source>
        <dbReference type="ARBA" id="ARBA00008779"/>
    </source>
</evidence>
<feature type="region of interest" description="Disordered" evidence="14">
    <location>
        <begin position="817"/>
        <end position="841"/>
    </location>
</feature>
<keyword evidence="8" id="KW-0378">Hydrolase</keyword>
<dbReference type="STRING" id="623744.A0A553MWE1"/>
<dbReference type="GO" id="GO:0005539">
    <property type="term" value="F:glycosaminoglycan binding"/>
    <property type="evidence" value="ECO:0007669"/>
    <property type="project" value="TreeGrafter"/>
</dbReference>
<dbReference type="GO" id="GO:0040037">
    <property type="term" value="P:negative regulation of fibroblast growth factor receptor signaling pathway"/>
    <property type="evidence" value="ECO:0007669"/>
    <property type="project" value="TreeGrafter"/>
</dbReference>
<feature type="domain" description="Extracellular sulfatase C-terminal" evidence="17">
    <location>
        <begin position="667"/>
        <end position="811"/>
    </location>
</feature>
<reference evidence="18 19" key="1">
    <citation type="journal article" date="2019" name="Sci. Data">
        <title>Hybrid genome assembly and annotation of Danionella translucida.</title>
        <authorList>
            <person name="Kadobianskyi M."/>
            <person name="Schulze L."/>
            <person name="Schuelke M."/>
            <person name="Judkewitz B."/>
        </authorList>
    </citation>
    <scope>NUCLEOTIDE SEQUENCE [LARGE SCALE GENOMIC DNA]</scope>
    <source>
        <strain evidence="18 19">Bolton</strain>
    </source>
</reference>
<dbReference type="EMBL" id="SRMA01027234">
    <property type="protein sequence ID" value="TRY57501.1"/>
    <property type="molecule type" value="Genomic_DNA"/>
</dbReference>
<feature type="coiled-coil region" evidence="13">
    <location>
        <begin position="775"/>
        <end position="802"/>
    </location>
</feature>
<dbReference type="Pfam" id="PF12548">
    <property type="entry name" value="DUF3740"/>
    <property type="match status" value="2"/>
</dbReference>
<keyword evidence="19" id="KW-1185">Reference proteome</keyword>
<evidence type="ECO:0000256" key="6">
    <source>
        <dbReference type="ARBA" id="ARBA00022723"/>
    </source>
</evidence>
<dbReference type="SUPFAM" id="SSF53649">
    <property type="entry name" value="Alkaline phosphatase-like"/>
    <property type="match status" value="1"/>
</dbReference>
<evidence type="ECO:0000313" key="19">
    <source>
        <dbReference type="Proteomes" id="UP000316079"/>
    </source>
</evidence>
<dbReference type="PROSITE" id="PS00523">
    <property type="entry name" value="SULFATASE_1"/>
    <property type="match status" value="1"/>
</dbReference>
<evidence type="ECO:0000256" key="3">
    <source>
        <dbReference type="ARBA" id="ARBA00004241"/>
    </source>
</evidence>
<evidence type="ECO:0000256" key="11">
    <source>
        <dbReference type="ARBA" id="ARBA00023034"/>
    </source>
</evidence>
<feature type="region of interest" description="Disordered" evidence="14">
    <location>
        <begin position="1302"/>
        <end position="1321"/>
    </location>
</feature>
<keyword evidence="9" id="KW-0256">Endoplasmic reticulum</keyword>
<proteinExistence type="inferred from homology"/>
<dbReference type="GO" id="GO:0005783">
    <property type="term" value="C:endoplasmic reticulum"/>
    <property type="evidence" value="ECO:0007669"/>
    <property type="project" value="UniProtKB-SubCell"/>
</dbReference>
<feature type="region of interest" description="Disordered" evidence="14">
    <location>
        <begin position="702"/>
        <end position="733"/>
    </location>
</feature>
<dbReference type="FunFam" id="3.40.720.10:FF:000003">
    <property type="entry name" value="Extracellular sulfatase"/>
    <property type="match status" value="1"/>
</dbReference>
<dbReference type="GO" id="GO:0005886">
    <property type="term" value="C:plasma membrane"/>
    <property type="evidence" value="ECO:0007669"/>
    <property type="project" value="TreeGrafter"/>
</dbReference>
<evidence type="ECO:0000256" key="2">
    <source>
        <dbReference type="ARBA" id="ARBA00004240"/>
    </source>
</evidence>
<dbReference type="PANTHER" id="PTHR43108:SF1">
    <property type="entry name" value="EXTRACELLULAR SULFATASE SULF-1"/>
    <property type="match status" value="1"/>
</dbReference>
<feature type="coiled-coil region" evidence="13">
    <location>
        <begin position="982"/>
        <end position="1009"/>
    </location>
</feature>
<comment type="cofactor">
    <cofactor evidence="1">
        <name>Ca(2+)</name>
        <dbReference type="ChEBI" id="CHEBI:29108"/>
    </cofactor>
</comment>
<gene>
    <name evidence="18" type="ORF">DNTS_011841</name>
</gene>
<evidence type="ECO:0000259" key="17">
    <source>
        <dbReference type="Pfam" id="PF12548"/>
    </source>
</evidence>
<comment type="similarity">
    <text evidence="5">Belongs to the sulfatase family.</text>
</comment>
<evidence type="ECO:0000256" key="4">
    <source>
        <dbReference type="ARBA" id="ARBA00004348"/>
    </source>
</evidence>